<evidence type="ECO:0000313" key="4">
    <source>
        <dbReference type="Proteomes" id="UP001155586"/>
    </source>
</evidence>
<proteinExistence type="predicted"/>
<dbReference type="AlphaFoldDB" id="A0A9X3CCV4"/>
<protein>
    <submittedName>
        <fullName evidence="3">AAA family ATPase</fullName>
    </submittedName>
</protein>
<gene>
    <name evidence="3" type="ORF">MD483_04650</name>
</gene>
<dbReference type="Gene3D" id="3.40.50.300">
    <property type="entry name" value="P-loop containing nucleotide triphosphate hydrolases"/>
    <property type="match status" value="2"/>
</dbReference>
<dbReference type="InterPro" id="IPR027417">
    <property type="entry name" value="P-loop_NTPase"/>
</dbReference>
<accession>A0A9X3CCV4</accession>
<name>A0A9X3CCV4_9VIBR</name>
<feature type="domain" description="Protein CR006 P-loop" evidence="2">
    <location>
        <begin position="6"/>
        <end position="639"/>
    </location>
</feature>
<comment type="caution">
    <text evidence="3">The sequence shown here is derived from an EMBL/GenBank/DDBJ whole genome shotgun (WGS) entry which is preliminary data.</text>
</comment>
<evidence type="ECO:0000259" key="2">
    <source>
        <dbReference type="Pfam" id="PF13166"/>
    </source>
</evidence>
<reference evidence="3" key="1">
    <citation type="submission" date="2022-02" db="EMBL/GenBank/DDBJ databases">
        <title>Vibrio sp. nov., a new bacterium isolated from Bohai sea, China.</title>
        <authorList>
            <person name="Yuan Y."/>
        </authorList>
    </citation>
    <scope>NUCLEOTIDE SEQUENCE</scope>
    <source>
        <strain evidence="3">DBSS07</strain>
    </source>
</reference>
<dbReference type="RefSeq" id="WP_265686794.1">
    <property type="nucleotide sequence ID" value="NZ_JAKRRX010000016.1"/>
</dbReference>
<organism evidence="3 4">
    <name type="scientific">Vibrio paucivorans</name>
    <dbReference type="NCBI Taxonomy" id="2829489"/>
    <lineage>
        <taxon>Bacteria</taxon>
        <taxon>Pseudomonadati</taxon>
        <taxon>Pseudomonadota</taxon>
        <taxon>Gammaproteobacteria</taxon>
        <taxon>Vibrionales</taxon>
        <taxon>Vibrionaceae</taxon>
        <taxon>Vibrio</taxon>
    </lineage>
</organism>
<evidence type="ECO:0000256" key="1">
    <source>
        <dbReference type="SAM" id="Coils"/>
    </source>
</evidence>
<feature type="coiled-coil region" evidence="1">
    <location>
        <begin position="437"/>
        <end position="471"/>
    </location>
</feature>
<dbReference type="InterPro" id="IPR026866">
    <property type="entry name" value="CR006_AAA"/>
</dbReference>
<dbReference type="SUPFAM" id="SSF52540">
    <property type="entry name" value="P-loop containing nucleoside triphosphate hydrolases"/>
    <property type="match status" value="1"/>
</dbReference>
<keyword evidence="1" id="KW-0175">Coiled coil</keyword>
<keyword evidence="4" id="KW-1185">Reference proteome</keyword>
<dbReference type="EMBL" id="JAKRRX010000016">
    <property type="protein sequence ID" value="MCW8333119.1"/>
    <property type="molecule type" value="Genomic_DNA"/>
</dbReference>
<dbReference type="Pfam" id="PF13166">
    <property type="entry name" value="AAA_13"/>
    <property type="match status" value="1"/>
</dbReference>
<evidence type="ECO:0000313" key="3">
    <source>
        <dbReference type="EMBL" id="MCW8333119.1"/>
    </source>
</evidence>
<dbReference type="Proteomes" id="UP001155586">
    <property type="component" value="Unassembled WGS sequence"/>
</dbReference>
<dbReference type="PANTHER" id="PTHR32114">
    <property type="entry name" value="ABC TRANSPORTER ABCH.3"/>
    <property type="match status" value="1"/>
</dbReference>
<dbReference type="PANTHER" id="PTHR32114:SF2">
    <property type="entry name" value="ABC TRANSPORTER ABCH.3"/>
    <property type="match status" value="1"/>
</dbReference>
<sequence>MIDNVGNYSRAAAGQVRFSDVSVIYGENRNGKSTLCDIFYSLSLNDPQLILDRKSIIPNQDAAQVQQRVELKFEGQRQAVRFTNSAWDSHPPEDTKLYIFDHGFIHRNVMTGATYNRENSTNMSGFILGENAAQFEALEARNQQLRTDRRTLTGYKTQLEAHEIGDFDTFIALPTPTRTLNELDADIQTSKDVQQALTTQIANVTQVTQRTNLENIANQQSIDDKTQNINNCLALSMENVHEASKEIVTAHKAHITNNVSFDGWAAKGLTHLDEDCPFCGQTLSHDAQSLIESYRTAFDDAFQRFVTTTKATVARLQAESLFNASLDTFAQKHERNLATLDSYTEDAVKDQLEERGYAHQLREKYEHIEHSLQEANESLAETADTVRAALIEKHDAPYNPIAPIDFSVLHSKLMRFNACLAEYAALTTAANEVLIGFKEAQDATALLDRKRQEAQNELEITKQRKRLHLDADCTRYIDLKTQVEAEKVRYDADKIALEQAQEVFLDTYFNEINTLFRAIGSSDFNISRKVNRGGARTVYDLEVRFKGQLINNSKLHCLFSESDRRALALCIFLAKIHQLSNEDKSKTILVMDDPVTSFDNERISNILRILFALKPSIKQMLITTHYKGMASAVMKKFNEAQALKIIQTAQGSSFTQTSKAEMTATAHDERYMEIMDFVNRHTQDNKITKLRPFIEDEMRQRYRLPLVALNLTENDTFNDCIEALRDSGHIEAAVATSLHDYRTTLNLPAHELDLWTLEDSRSYAEGMMNFIYHDL</sequence>